<evidence type="ECO:0000259" key="4">
    <source>
        <dbReference type="SMART" id="SM00645"/>
    </source>
</evidence>
<reference evidence="5" key="1">
    <citation type="submission" date="2020-10" db="EMBL/GenBank/DDBJ databases">
        <authorList>
            <person name="Kikuchi T."/>
        </authorList>
    </citation>
    <scope>NUCLEOTIDE SEQUENCE</scope>
    <source>
        <strain evidence="5">NKZ352</strain>
    </source>
</reference>
<dbReference type="InterPro" id="IPR013128">
    <property type="entry name" value="Peptidase_C1A"/>
</dbReference>
<feature type="chain" id="PRO_5035850225" description="Peptidase C1A papain C-terminal domain-containing protein" evidence="3">
    <location>
        <begin position="20"/>
        <end position="587"/>
    </location>
</feature>
<dbReference type="SUPFAM" id="SSF54001">
    <property type="entry name" value="Cysteine proteinases"/>
    <property type="match status" value="1"/>
</dbReference>
<dbReference type="AlphaFoldDB" id="A0A8S1HFC6"/>
<name>A0A8S1HFC6_9PELO</name>
<dbReference type="GO" id="GO:0008234">
    <property type="term" value="F:cysteine-type peptidase activity"/>
    <property type="evidence" value="ECO:0007669"/>
    <property type="project" value="InterPro"/>
</dbReference>
<feature type="domain" description="Peptidase C1A papain C-terminal" evidence="4">
    <location>
        <begin position="205"/>
        <end position="431"/>
    </location>
</feature>
<comment type="caution">
    <text evidence="5">The sequence shown here is derived from an EMBL/GenBank/DDBJ whole genome shotgun (WGS) entry which is preliminary data.</text>
</comment>
<accession>A0A8S1HFC6</accession>
<gene>
    <name evidence="5" type="ORF">CAUJ_LOCUS9874</name>
</gene>
<dbReference type="Gene3D" id="3.90.70.10">
    <property type="entry name" value="Cysteine proteinases"/>
    <property type="match status" value="1"/>
</dbReference>
<dbReference type="OrthoDB" id="10253408at2759"/>
<keyword evidence="6" id="KW-1185">Reference proteome</keyword>
<dbReference type="PROSITE" id="PS00640">
    <property type="entry name" value="THIOL_PROTEASE_ASN"/>
    <property type="match status" value="1"/>
</dbReference>
<evidence type="ECO:0000256" key="1">
    <source>
        <dbReference type="ARBA" id="ARBA00008455"/>
    </source>
</evidence>
<dbReference type="PRINTS" id="PR00705">
    <property type="entry name" value="PAPAIN"/>
</dbReference>
<evidence type="ECO:0000256" key="3">
    <source>
        <dbReference type="SAM" id="SignalP"/>
    </source>
</evidence>
<evidence type="ECO:0000313" key="6">
    <source>
        <dbReference type="Proteomes" id="UP000835052"/>
    </source>
</evidence>
<dbReference type="SMART" id="SM00645">
    <property type="entry name" value="Pept_C1"/>
    <property type="match status" value="1"/>
</dbReference>
<feature type="region of interest" description="Disordered" evidence="2">
    <location>
        <begin position="505"/>
        <end position="524"/>
    </location>
</feature>
<dbReference type="Proteomes" id="UP000835052">
    <property type="component" value="Unassembled WGS sequence"/>
</dbReference>
<dbReference type="InterPro" id="IPR025661">
    <property type="entry name" value="Pept_asp_AS"/>
</dbReference>
<sequence>MSVATFLLVSLFVVTAIESATCPSDGKNCNLVFQSNAFKDFNLSQKCGLFVFFIAPQVLTLDPTVQLNTPVRIYCPKSCSASCSQSPTTVPAQKFTTTATSFKLTAAPFRKTSVQDSTFKTLMAQTRFSSSASNGLSRYEKYNATRTQIKAHNSLYAQNKSKFKMAVNKFSVATENEMPALKLLLPDITFTTVEPMSPRKRRQTVNETVDWRSWLTPILDQGTCGACWAFSLIGMLEGFFALRNVSTPCLAVQQLISCNTAVDSTYRVANRGCNGGYFQAIQDFLSQVAASYLQSTGLRSASAIPFVGSEPTCSATRFSASAPKILSFDTGYLSNVTSIVAINKLEQRVRRGPVAVGMAVSTDLYSYESGIYDGPCGNTINHAVVLVGFTSTYWIIRNSWGSNWGENGYIRILRTPGFDRCKLYSYWAQASVVGSYDNATQGPVGLPGHNYIVNDTLGATESSTSSSKECCGGECCDSEEDEDCDEEDYEAGYFQLQMPSSSSFTTIKTTPSIRSTSSVGSTESRRTAKLITTTTTATRKMTTTRKTVVQTTPKALRTTTRNSKTTRQDLLPGIFAGIGKKLESFRA</sequence>
<evidence type="ECO:0000256" key="2">
    <source>
        <dbReference type="SAM" id="MobiDB-lite"/>
    </source>
</evidence>
<evidence type="ECO:0000313" key="5">
    <source>
        <dbReference type="EMBL" id="CAD6193955.1"/>
    </source>
</evidence>
<organism evidence="5 6">
    <name type="scientific">Caenorhabditis auriculariae</name>
    <dbReference type="NCBI Taxonomy" id="2777116"/>
    <lineage>
        <taxon>Eukaryota</taxon>
        <taxon>Metazoa</taxon>
        <taxon>Ecdysozoa</taxon>
        <taxon>Nematoda</taxon>
        <taxon>Chromadorea</taxon>
        <taxon>Rhabditida</taxon>
        <taxon>Rhabditina</taxon>
        <taxon>Rhabditomorpha</taxon>
        <taxon>Rhabditoidea</taxon>
        <taxon>Rhabditidae</taxon>
        <taxon>Peloderinae</taxon>
        <taxon>Caenorhabditis</taxon>
    </lineage>
</organism>
<dbReference type="InterPro" id="IPR000668">
    <property type="entry name" value="Peptidase_C1A_C"/>
</dbReference>
<comment type="similarity">
    <text evidence="1">Belongs to the peptidase C1 family.</text>
</comment>
<feature type="signal peptide" evidence="3">
    <location>
        <begin position="1"/>
        <end position="19"/>
    </location>
</feature>
<dbReference type="CDD" id="cd02248">
    <property type="entry name" value="Peptidase_C1A"/>
    <property type="match status" value="1"/>
</dbReference>
<dbReference type="InterPro" id="IPR038765">
    <property type="entry name" value="Papain-like_cys_pep_sf"/>
</dbReference>
<dbReference type="EMBL" id="CAJGYM010000040">
    <property type="protein sequence ID" value="CAD6193955.1"/>
    <property type="molecule type" value="Genomic_DNA"/>
</dbReference>
<protein>
    <recommendedName>
        <fullName evidence="4">Peptidase C1A papain C-terminal domain-containing protein</fullName>
    </recommendedName>
</protein>
<dbReference type="Pfam" id="PF00112">
    <property type="entry name" value="Peptidase_C1"/>
    <property type="match status" value="1"/>
</dbReference>
<feature type="compositionally biased region" description="Polar residues" evidence="2">
    <location>
        <begin position="505"/>
        <end position="522"/>
    </location>
</feature>
<proteinExistence type="inferred from homology"/>
<dbReference type="PANTHER" id="PTHR12411">
    <property type="entry name" value="CYSTEINE PROTEASE FAMILY C1-RELATED"/>
    <property type="match status" value="1"/>
</dbReference>
<dbReference type="InterPro" id="IPR039417">
    <property type="entry name" value="Peptidase_C1A_papain-like"/>
</dbReference>
<keyword evidence="3" id="KW-0732">Signal</keyword>
<dbReference type="GO" id="GO:0006508">
    <property type="term" value="P:proteolysis"/>
    <property type="evidence" value="ECO:0007669"/>
    <property type="project" value="InterPro"/>
</dbReference>